<proteinExistence type="predicted"/>
<keyword evidence="3" id="KW-1185">Reference proteome</keyword>
<feature type="signal peptide" evidence="1">
    <location>
        <begin position="1"/>
        <end position="34"/>
    </location>
</feature>
<dbReference type="EMBL" id="JABWGN010000011">
    <property type="protein sequence ID" value="NUW35376.1"/>
    <property type="molecule type" value="Genomic_DNA"/>
</dbReference>
<evidence type="ECO:0000256" key="1">
    <source>
        <dbReference type="SAM" id="SignalP"/>
    </source>
</evidence>
<accession>A0A7Y6IC67</accession>
<organism evidence="2 3">
    <name type="scientific">Nonomuraea montanisoli</name>
    <dbReference type="NCBI Taxonomy" id="2741721"/>
    <lineage>
        <taxon>Bacteria</taxon>
        <taxon>Bacillati</taxon>
        <taxon>Actinomycetota</taxon>
        <taxon>Actinomycetes</taxon>
        <taxon>Streptosporangiales</taxon>
        <taxon>Streptosporangiaceae</taxon>
        <taxon>Nonomuraea</taxon>
    </lineage>
</organism>
<gene>
    <name evidence="2" type="ORF">HTZ77_28670</name>
</gene>
<keyword evidence="1" id="KW-0732">Signal</keyword>
<comment type="caution">
    <text evidence="2">The sequence shown here is derived from an EMBL/GenBank/DDBJ whole genome shotgun (WGS) entry which is preliminary data.</text>
</comment>
<dbReference type="AlphaFoldDB" id="A0A7Y6IC67"/>
<name>A0A7Y6IC67_9ACTN</name>
<evidence type="ECO:0000313" key="3">
    <source>
        <dbReference type="Proteomes" id="UP000586042"/>
    </source>
</evidence>
<feature type="chain" id="PRO_5030899784" description="Ig-like domain-containing protein" evidence="1">
    <location>
        <begin position="35"/>
        <end position="487"/>
    </location>
</feature>
<sequence length="487" mass="50752">MKSSPLARKAVAFGASATVLAGMVAALVASPAQAATPAAAPAPAAGKAALAAAATASKSPKVSISTPKASTGNYEGSCPVNVTMTSKIKVTVSGKTTLAYRWLHGDGSKGKIKTIRLKGHGAKYVKVSEKLKFEEDVKGWEAVQVLGPRKATSKKGYFSVGCQKPIVIEEEQGPEVSARVWASPSNYVGTCATSSDKVDFTGVIRVSDPAWVRYRWVLNGRVVDYGRAKVYDTKRVGFGISPRESQRGYAQLEILGPGRESSNRAYYKVLCEDETPATRVSATNLVTATNNDGCKVGAHATVSSTGRARVEYTWWVNGKAVDSGSAYFSNGGSRTVTLDDRVLSGDAANGGKITLTVSGAGSHDSITQSYAACQAPKPTVSVSAVSQTGQRNDMCADKRGPGVDFKATLTSTGPTTVKYYWLVNGQKDGGDLSREVNGSLDVTWGVGGTHSATETKGNIELVVVSPNSVTSGNAAFSAVCPKPAATS</sequence>
<evidence type="ECO:0008006" key="4">
    <source>
        <dbReference type="Google" id="ProtNLM"/>
    </source>
</evidence>
<dbReference type="Proteomes" id="UP000586042">
    <property type="component" value="Unassembled WGS sequence"/>
</dbReference>
<protein>
    <recommendedName>
        <fullName evidence="4">Ig-like domain-containing protein</fullName>
    </recommendedName>
</protein>
<reference evidence="2 3" key="1">
    <citation type="submission" date="2020-06" db="EMBL/GenBank/DDBJ databases">
        <title>Nonomuraea sp. SMC257, a novel actinomycete isolated from soil.</title>
        <authorList>
            <person name="Chanama M."/>
        </authorList>
    </citation>
    <scope>NUCLEOTIDE SEQUENCE [LARGE SCALE GENOMIC DNA]</scope>
    <source>
        <strain evidence="2 3">SMC257</strain>
    </source>
</reference>
<evidence type="ECO:0000313" key="2">
    <source>
        <dbReference type="EMBL" id="NUW35376.1"/>
    </source>
</evidence>
<dbReference type="RefSeq" id="WP_175592809.1">
    <property type="nucleotide sequence ID" value="NZ_JABWGN010000011.1"/>
</dbReference>